<evidence type="ECO:0000256" key="8">
    <source>
        <dbReference type="SAM" id="Phobius"/>
    </source>
</evidence>
<keyword evidence="4 7" id="KW-0812">Transmembrane</keyword>
<evidence type="ECO:0000256" key="1">
    <source>
        <dbReference type="ARBA" id="ARBA00004162"/>
    </source>
</evidence>
<dbReference type="RefSeq" id="WP_170034522.1">
    <property type="nucleotide sequence ID" value="NZ_JABDTL010000001.1"/>
</dbReference>
<dbReference type="PANTHER" id="PTHR30558:SF7">
    <property type="entry name" value="TOL-PAL SYSTEM PROTEIN TOLR"/>
    <property type="match status" value="1"/>
</dbReference>
<comment type="similarity">
    <text evidence="2 7">Belongs to the ExbD/TolR family.</text>
</comment>
<keyword evidence="7" id="KW-0653">Protein transport</keyword>
<dbReference type="Gene3D" id="3.30.420.270">
    <property type="match status" value="1"/>
</dbReference>
<evidence type="ECO:0000256" key="7">
    <source>
        <dbReference type="RuleBase" id="RU003879"/>
    </source>
</evidence>
<keyword evidence="5 8" id="KW-1133">Transmembrane helix</keyword>
<dbReference type="AlphaFoldDB" id="A0A841GY50"/>
<organism evidence="9 10">
    <name type="scientific">Longimicrobium terrae</name>
    <dbReference type="NCBI Taxonomy" id="1639882"/>
    <lineage>
        <taxon>Bacteria</taxon>
        <taxon>Pseudomonadati</taxon>
        <taxon>Gemmatimonadota</taxon>
        <taxon>Longimicrobiia</taxon>
        <taxon>Longimicrobiales</taxon>
        <taxon>Longimicrobiaceae</taxon>
        <taxon>Longimicrobium</taxon>
    </lineage>
</organism>
<keyword evidence="6 8" id="KW-0472">Membrane</keyword>
<evidence type="ECO:0000256" key="3">
    <source>
        <dbReference type="ARBA" id="ARBA00022475"/>
    </source>
</evidence>
<evidence type="ECO:0000256" key="5">
    <source>
        <dbReference type="ARBA" id="ARBA00022989"/>
    </source>
</evidence>
<keyword evidence="3" id="KW-1003">Cell membrane</keyword>
<evidence type="ECO:0000256" key="6">
    <source>
        <dbReference type="ARBA" id="ARBA00023136"/>
    </source>
</evidence>
<dbReference type="Proteomes" id="UP000582837">
    <property type="component" value="Unassembled WGS sequence"/>
</dbReference>
<feature type="transmembrane region" description="Helical" evidence="8">
    <location>
        <begin position="21"/>
        <end position="39"/>
    </location>
</feature>
<dbReference type="GO" id="GO:0015031">
    <property type="term" value="P:protein transport"/>
    <property type="evidence" value="ECO:0007669"/>
    <property type="project" value="UniProtKB-KW"/>
</dbReference>
<dbReference type="PANTHER" id="PTHR30558">
    <property type="entry name" value="EXBD MEMBRANE COMPONENT OF PMF-DRIVEN MACROMOLECULE IMPORT SYSTEM"/>
    <property type="match status" value="1"/>
</dbReference>
<keyword evidence="7" id="KW-0813">Transport</keyword>
<comment type="subcellular location">
    <subcellularLocation>
        <location evidence="1">Cell membrane</location>
        <topology evidence="1">Single-pass membrane protein</topology>
    </subcellularLocation>
    <subcellularLocation>
        <location evidence="7">Cell membrane</location>
        <topology evidence="7">Single-pass type II membrane protein</topology>
    </subcellularLocation>
</comment>
<dbReference type="EMBL" id="JACHIA010000005">
    <property type="protein sequence ID" value="MBB6070666.1"/>
    <property type="molecule type" value="Genomic_DNA"/>
</dbReference>
<evidence type="ECO:0000256" key="2">
    <source>
        <dbReference type="ARBA" id="ARBA00005811"/>
    </source>
</evidence>
<name>A0A841GY50_9BACT</name>
<evidence type="ECO:0000313" key="10">
    <source>
        <dbReference type="Proteomes" id="UP000582837"/>
    </source>
</evidence>
<dbReference type="Pfam" id="PF02472">
    <property type="entry name" value="ExbD"/>
    <property type="match status" value="1"/>
</dbReference>
<evidence type="ECO:0000313" key="9">
    <source>
        <dbReference type="EMBL" id="MBB6070666.1"/>
    </source>
</evidence>
<reference evidence="9 10" key="1">
    <citation type="submission" date="2020-08" db="EMBL/GenBank/DDBJ databases">
        <title>Genomic Encyclopedia of Type Strains, Phase IV (KMG-IV): sequencing the most valuable type-strain genomes for metagenomic binning, comparative biology and taxonomic classification.</title>
        <authorList>
            <person name="Goeker M."/>
        </authorList>
    </citation>
    <scope>NUCLEOTIDE SEQUENCE [LARGE SCALE GENOMIC DNA]</scope>
    <source>
        <strain evidence="9 10">DSM 29007</strain>
    </source>
</reference>
<evidence type="ECO:0000256" key="4">
    <source>
        <dbReference type="ARBA" id="ARBA00022692"/>
    </source>
</evidence>
<keyword evidence="10" id="KW-1185">Reference proteome</keyword>
<protein>
    <submittedName>
        <fullName evidence="9">Biopolymer transport protein ExbD</fullName>
    </submittedName>
</protein>
<dbReference type="InterPro" id="IPR003400">
    <property type="entry name" value="ExbD"/>
</dbReference>
<proteinExistence type="inferred from homology"/>
<dbReference type="GO" id="GO:0005886">
    <property type="term" value="C:plasma membrane"/>
    <property type="evidence" value="ECO:0007669"/>
    <property type="project" value="UniProtKB-SubCell"/>
</dbReference>
<gene>
    <name evidence="9" type="ORF">HNQ61_002287</name>
</gene>
<sequence length="135" mass="14096">MAMGTVGRRGGLTATINMTPMIDVVMVLLIVFMVVQMGLQRGLVVQVPPPEPSSIDSTDPTALVLQVRAGGRYAVNHQPLDGEKVREQLAAILAPRPRKVLFVAGEGPLSYGEIVAAVDVGRAAGAEVIGLSPAN</sequence>
<comment type="caution">
    <text evidence="9">The sequence shown here is derived from an EMBL/GenBank/DDBJ whole genome shotgun (WGS) entry which is preliminary data.</text>
</comment>
<dbReference type="GO" id="GO:0022857">
    <property type="term" value="F:transmembrane transporter activity"/>
    <property type="evidence" value="ECO:0007669"/>
    <property type="project" value="InterPro"/>
</dbReference>
<accession>A0A841GY50</accession>